<evidence type="ECO:0000313" key="1">
    <source>
        <dbReference type="EMBL" id="TDL44056.1"/>
    </source>
</evidence>
<dbReference type="AlphaFoldDB" id="A0A4R5YGQ9"/>
<gene>
    <name evidence="1" type="ORF">E2R54_12885</name>
</gene>
<dbReference type="InterPro" id="IPR044930">
    <property type="entry name" value="Homing_endonuclease_His-Me"/>
</dbReference>
<sequence>MALTAIAAPRITEFWRNVVTGAETSCWRWKGYTEDGYGLFYWDGRMVGAHELALTFTTGEVRAPNLDTCHRCNNPICCNPSHLRFDTRAGNVADMLAAGRGRRGRFTDQQVRTMRERYAHGAAQQRLADDYEITNGLVSQIVRGLRYRNAPGPITTKRERYNRGQ</sequence>
<proteinExistence type="predicted"/>
<dbReference type="Gene3D" id="3.90.75.10">
    <property type="entry name" value="Homing Intron 3 (I-ppo) Encoded Endonuclease, Chain A"/>
    <property type="match status" value="1"/>
</dbReference>
<dbReference type="EMBL" id="SMZX01000002">
    <property type="protein sequence ID" value="TDL44056.1"/>
    <property type="molecule type" value="Genomic_DNA"/>
</dbReference>
<evidence type="ECO:0000313" key="2">
    <source>
        <dbReference type="Proteomes" id="UP000295633"/>
    </source>
</evidence>
<accession>A0A4R5YGQ9</accession>
<organism evidence="1 2">
    <name type="scientific">Microbacterium oleivorans</name>
    <dbReference type="NCBI Taxonomy" id="273677"/>
    <lineage>
        <taxon>Bacteria</taxon>
        <taxon>Bacillati</taxon>
        <taxon>Actinomycetota</taxon>
        <taxon>Actinomycetes</taxon>
        <taxon>Micrococcales</taxon>
        <taxon>Microbacteriaceae</taxon>
        <taxon>Microbacterium</taxon>
    </lineage>
</organism>
<dbReference type="Proteomes" id="UP000295633">
    <property type="component" value="Unassembled WGS sequence"/>
</dbReference>
<dbReference type="GO" id="GO:0004519">
    <property type="term" value="F:endonuclease activity"/>
    <property type="evidence" value="ECO:0007669"/>
    <property type="project" value="InterPro"/>
</dbReference>
<dbReference type="SUPFAM" id="SSF54060">
    <property type="entry name" value="His-Me finger endonucleases"/>
    <property type="match status" value="1"/>
</dbReference>
<comment type="caution">
    <text evidence="1">The sequence shown here is derived from an EMBL/GenBank/DDBJ whole genome shotgun (WGS) entry which is preliminary data.</text>
</comment>
<name>A0A4R5YGQ9_9MICO</name>
<dbReference type="InterPro" id="IPR044925">
    <property type="entry name" value="His-Me_finger_sf"/>
</dbReference>
<dbReference type="RefSeq" id="WP_133400022.1">
    <property type="nucleotide sequence ID" value="NZ_SMZX01000002.1"/>
</dbReference>
<reference evidence="1 2" key="1">
    <citation type="submission" date="2019-03" db="EMBL/GenBank/DDBJ databases">
        <title>Genome Sequencing and Assembly of Various Microbes Isolated from Partially Reclaimed Soil and Acid Mine Drainage (AMD) Site.</title>
        <authorList>
            <person name="Steinbock B."/>
            <person name="Bechtold R."/>
            <person name="Sevigny J.L."/>
            <person name="Thomas D."/>
            <person name="Cuthill L.R."/>
            <person name="Aveiro Johannsen E.J."/>
            <person name="Thomas K."/>
            <person name="Ghosh A."/>
        </authorList>
    </citation>
    <scope>NUCLEOTIDE SEQUENCE [LARGE SCALE GENOMIC DNA]</scope>
    <source>
        <strain evidence="1 2">F-B2</strain>
    </source>
</reference>
<protein>
    <recommendedName>
        <fullName evidence="3">HNH nuclease domain-containing protein</fullName>
    </recommendedName>
</protein>
<evidence type="ECO:0008006" key="3">
    <source>
        <dbReference type="Google" id="ProtNLM"/>
    </source>
</evidence>